<evidence type="ECO:0000256" key="7">
    <source>
        <dbReference type="ARBA" id="ARBA00022989"/>
    </source>
</evidence>
<dbReference type="SUPFAM" id="SSF110111">
    <property type="entry name" value="Ctag/Cox11"/>
    <property type="match status" value="1"/>
</dbReference>
<reference evidence="11" key="1">
    <citation type="submission" date="2021-02" db="EMBL/GenBank/DDBJ databases">
        <title>Skermanella TT6 skin isolate.</title>
        <authorList>
            <person name="Lee K."/>
            <person name="Ganzorig M."/>
        </authorList>
    </citation>
    <scope>NUCLEOTIDE SEQUENCE</scope>
    <source>
        <strain evidence="11">TT6</strain>
    </source>
</reference>
<feature type="topological domain" description="Periplasmic" evidence="10">
    <location>
        <begin position="39"/>
        <end position="198"/>
    </location>
</feature>
<keyword evidence="5 10" id="KW-0812">Transmembrane</keyword>
<dbReference type="PIRSF" id="PIRSF005413">
    <property type="entry name" value="COX11"/>
    <property type="match status" value="1"/>
</dbReference>
<dbReference type="EMBL" id="CP067420">
    <property type="protein sequence ID" value="QQP90073.1"/>
    <property type="molecule type" value="Genomic_DNA"/>
</dbReference>
<evidence type="ECO:0000313" key="12">
    <source>
        <dbReference type="Proteomes" id="UP000595197"/>
    </source>
</evidence>
<comment type="subcellular location">
    <subcellularLocation>
        <location evidence="2 10">Cell inner membrane</location>
        <topology evidence="2 10">Single-pass type II membrane protein</topology>
        <orientation evidence="2 10">Periplasmic side</orientation>
    </subcellularLocation>
</comment>
<evidence type="ECO:0000256" key="2">
    <source>
        <dbReference type="ARBA" id="ARBA00004382"/>
    </source>
</evidence>
<evidence type="ECO:0000313" key="11">
    <source>
        <dbReference type="EMBL" id="QQP90073.1"/>
    </source>
</evidence>
<dbReference type="HAMAP" id="MF_00155">
    <property type="entry name" value="CtaG"/>
    <property type="match status" value="1"/>
</dbReference>
<evidence type="ECO:0000256" key="8">
    <source>
        <dbReference type="ARBA" id="ARBA00023008"/>
    </source>
</evidence>
<evidence type="ECO:0000256" key="9">
    <source>
        <dbReference type="ARBA" id="ARBA00023136"/>
    </source>
</evidence>
<dbReference type="PANTHER" id="PTHR21320">
    <property type="entry name" value="CYTOCHROME C OXIDASE ASSEMBLY PROTEIN COX11-RELATED"/>
    <property type="match status" value="1"/>
</dbReference>
<comment type="similarity">
    <text evidence="3 10">Belongs to the COX11/CtaG family.</text>
</comment>
<keyword evidence="10" id="KW-1003">Cell membrane</keyword>
<dbReference type="InterPro" id="IPR023471">
    <property type="entry name" value="CtaG/Cox11_dom_sf"/>
</dbReference>
<evidence type="ECO:0000256" key="6">
    <source>
        <dbReference type="ARBA" id="ARBA00022968"/>
    </source>
</evidence>
<evidence type="ECO:0000256" key="3">
    <source>
        <dbReference type="ARBA" id="ARBA00009620"/>
    </source>
</evidence>
<sequence>MTPGRDPRTHQGTRRKNLILMGGLFGLVFGMIGLSFAAVPLYDLFCKVTGFGGTTQRAEGPAGEILDRTVKVRFNADVNGALPWGFRPEIHQMEVRIGESAMMSYRAVNNSDEPIVGTATYNVTPDKTGIYFNKIQCFCFTEQRLEPGQSVDMPVYFFVDPAMADDPKLDDVQTITLSYTFFRAHGGGAAGQVTSINE</sequence>
<protein>
    <recommendedName>
        <fullName evidence="4 10">Cytochrome c oxidase assembly protein CtaG</fullName>
    </recommendedName>
</protein>
<name>A0ABX7B6S6_9PROT</name>
<evidence type="ECO:0000256" key="1">
    <source>
        <dbReference type="ARBA" id="ARBA00004007"/>
    </source>
</evidence>
<feature type="topological domain" description="Cytoplasmic" evidence="10">
    <location>
        <begin position="1"/>
        <end position="15"/>
    </location>
</feature>
<dbReference type="Proteomes" id="UP000595197">
    <property type="component" value="Chromosome"/>
</dbReference>
<comment type="function">
    <text evidence="1 10">Exerts its effect at some terminal stage of cytochrome c oxidase synthesis, probably by being involved in the insertion of the copper B into subunit I.</text>
</comment>
<dbReference type="InterPro" id="IPR007533">
    <property type="entry name" value="Cyt_c_oxidase_assmbl_CtaG"/>
</dbReference>
<evidence type="ECO:0000256" key="4">
    <source>
        <dbReference type="ARBA" id="ARBA00015384"/>
    </source>
</evidence>
<keyword evidence="10" id="KW-0997">Cell inner membrane</keyword>
<dbReference type="Pfam" id="PF04442">
    <property type="entry name" value="CtaG_Cox11"/>
    <property type="match status" value="1"/>
</dbReference>
<keyword evidence="7 10" id="KW-1133">Transmembrane helix</keyword>
<dbReference type="PANTHER" id="PTHR21320:SF3">
    <property type="entry name" value="CYTOCHROME C OXIDASE ASSEMBLY PROTEIN COX11, MITOCHONDRIAL-RELATED"/>
    <property type="match status" value="1"/>
</dbReference>
<keyword evidence="8 10" id="KW-0186">Copper</keyword>
<evidence type="ECO:0000256" key="5">
    <source>
        <dbReference type="ARBA" id="ARBA00022692"/>
    </source>
</evidence>
<accession>A0ABX7B6S6</accession>
<dbReference type="Gene3D" id="2.60.370.10">
    <property type="entry name" value="Ctag/Cox11"/>
    <property type="match status" value="1"/>
</dbReference>
<keyword evidence="9 10" id="KW-0472">Membrane</keyword>
<proteinExistence type="inferred from homology"/>
<dbReference type="RefSeq" id="WP_201076938.1">
    <property type="nucleotide sequence ID" value="NZ_CP067420.1"/>
</dbReference>
<keyword evidence="6 10" id="KW-0735">Signal-anchor</keyword>
<evidence type="ECO:0000256" key="10">
    <source>
        <dbReference type="HAMAP-Rule" id="MF_00155"/>
    </source>
</evidence>
<organism evidence="11 12">
    <name type="scientific">Skermanella cutis</name>
    <dbReference type="NCBI Taxonomy" id="2775420"/>
    <lineage>
        <taxon>Bacteria</taxon>
        <taxon>Pseudomonadati</taxon>
        <taxon>Pseudomonadota</taxon>
        <taxon>Alphaproteobacteria</taxon>
        <taxon>Rhodospirillales</taxon>
        <taxon>Azospirillaceae</taxon>
        <taxon>Skermanella</taxon>
    </lineage>
</organism>
<keyword evidence="12" id="KW-1185">Reference proteome</keyword>
<dbReference type="NCBIfam" id="NF003465">
    <property type="entry name" value="PRK05089.1"/>
    <property type="match status" value="1"/>
</dbReference>
<gene>
    <name evidence="10" type="primary">ctaG</name>
    <name evidence="11" type="ORF">IGS68_02010</name>
</gene>